<dbReference type="EMBL" id="MIGZ01000272">
    <property type="protein sequence ID" value="ODQ84522.1"/>
    <property type="molecule type" value="Genomic_DNA"/>
</dbReference>
<protein>
    <recommendedName>
        <fullName evidence="2">DUF2231 domain-containing protein</fullName>
    </recommendedName>
</protein>
<feature type="transmembrane region" description="Helical" evidence="1">
    <location>
        <begin position="117"/>
        <end position="139"/>
    </location>
</feature>
<keyword evidence="1" id="KW-1133">Transmembrane helix</keyword>
<feature type="transmembrane region" description="Helical" evidence="1">
    <location>
        <begin position="41"/>
        <end position="60"/>
    </location>
</feature>
<comment type="caution">
    <text evidence="3">The sequence shown here is derived from an EMBL/GenBank/DDBJ whole genome shotgun (WGS) entry which is preliminary data.</text>
</comment>
<dbReference type="InterPro" id="IPR019251">
    <property type="entry name" value="DUF2231_TM"/>
</dbReference>
<feature type="transmembrane region" description="Helical" evidence="1">
    <location>
        <begin position="12"/>
        <end position="34"/>
    </location>
</feature>
<sequence length="158" mass="16911">MTVFAGLPAHVLFVHFVVTLIPLTAVLEMLCALWPAARQRLVWLVVVLAAATLVLTPLTVKAGEWLYDREQQPGQALQTHAERGAWMIYFSIGLVLVALALAAIHRIEGRSDRRPPAARTAVALIAVAVGISSITAVVLTGDSGARAVWGGELTQADR</sequence>
<keyword evidence="1" id="KW-0472">Membrane</keyword>
<organism evidence="3 4">
    <name type="scientific">Mycolicibacterium holsaticum</name>
    <dbReference type="NCBI Taxonomy" id="152142"/>
    <lineage>
        <taxon>Bacteria</taxon>
        <taxon>Bacillati</taxon>
        <taxon>Actinomycetota</taxon>
        <taxon>Actinomycetes</taxon>
        <taxon>Mycobacteriales</taxon>
        <taxon>Mycobacteriaceae</taxon>
        <taxon>Mycolicibacterium</taxon>
    </lineage>
</organism>
<gene>
    <name evidence="3" type="ORF">BHQ17_27030</name>
</gene>
<evidence type="ECO:0000313" key="3">
    <source>
        <dbReference type="EMBL" id="ODQ84522.1"/>
    </source>
</evidence>
<feature type="domain" description="DUF2231" evidence="2">
    <location>
        <begin position="6"/>
        <end position="153"/>
    </location>
</feature>
<name>A0A1E3R578_9MYCO</name>
<dbReference type="AlphaFoldDB" id="A0A1E3R578"/>
<evidence type="ECO:0000313" key="4">
    <source>
        <dbReference type="Proteomes" id="UP000094243"/>
    </source>
</evidence>
<dbReference type="Pfam" id="PF09990">
    <property type="entry name" value="DUF2231"/>
    <property type="match status" value="1"/>
</dbReference>
<feature type="transmembrane region" description="Helical" evidence="1">
    <location>
        <begin position="86"/>
        <end position="105"/>
    </location>
</feature>
<proteinExistence type="predicted"/>
<keyword evidence="4" id="KW-1185">Reference proteome</keyword>
<dbReference type="Proteomes" id="UP000094243">
    <property type="component" value="Unassembled WGS sequence"/>
</dbReference>
<evidence type="ECO:0000256" key="1">
    <source>
        <dbReference type="SAM" id="Phobius"/>
    </source>
</evidence>
<evidence type="ECO:0000259" key="2">
    <source>
        <dbReference type="Pfam" id="PF09990"/>
    </source>
</evidence>
<dbReference type="RefSeq" id="WP_069408072.1">
    <property type="nucleotide sequence ID" value="NZ_MIGZ01000272.1"/>
</dbReference>
<accession>A0A1E3R578</accession>
<keyword evidence="1" id="KW-0812">Transmembrane</keyword>
<reference evidence="4" key="1">
    <citation type="submission" date="2016-09" db="EMBL/GenBank/DDBJ databases">
        <authorList>
            <person name="Greninger A.L."/>
            <person name="Jerome K.R."/>
            <person name="Mcnair B."/>
            <person name="Wallis C."/>
            <person name="Fang F."/>
        </authorList>
    </citation>
    <scope>NUCLEOTIDE SEQUENCE [LARGE SCALE GENOMIC DNA]</scope>
    <source>
        <strain evidence="4">M7</strain>
    </source>
</reference>
<dbReference type="OrthoDB" id="4948879at2"/>